<evidence type="ECO:0000256" key="2">
    <source>
        <dbReference type="ARBA" id="ARBA00022475"/>
    </source>
</evidence>
<feature type="transmembrane region" description="Helical" evidence="6">
    <location>
        <begin position="272"/>
        <end position="290"/>
    </location>
</feature>
<feature type="transmembrane region" description="Helical" evidence="6">
    <location>
        <begin position="212"/>
        <end position="232"/>
    </location>
</feature>
<accession>A0ABT6BEZ8</accession>
<dbReference type="Gene3D" id="1.10.3730.20">
    <property type="match status" value="1"/>
</dbReference>
<feature type="transmembrane region" description="Helical" evidence="6">
    <location>
        <begin position="181"/>
        <end position="200"/>
    </location>
</feature>
<keyword evidence="5 6" id="KW-0472">Membrane</keyword>
<evidence type="ECO:0000256" key="1">
    <source>
        <dbReference type="ARBA" id="ARBA00004651"/>
    </source>
</evidence>
<dbReference type="RefSeq" id="WP_320552198.1">
    <property type="nucleotide sequence ID" value="NZ_JAQLOK010000006.1"/>
</dbReference>
<feature type="domain" description="EamA" evidence="7">
    <location>
        <begin position="153"/>
        <end position="286"/>
    </location>
</feature>
<feature type="transmembrane region" description="Helical" evidence="6">
    <location>
        <begin position="126"/>
        <end position="143"/>
    </location>
</feature>
<keyword evidence="9" id="KW-1185">Reference proteome</keyword>
<feature type="transmembrane region" description="Helical" evidence="6">
    <location>
        <begin position="43"/>
        <end position="59"/>
    </location>
</feature>
<dbReference type="PANTHER" id="PTHR32322:SF18">
    <property type="entry name" value="S-ADENOSYLMETHIONINE_S-ADENOSYLHOMOCYSTEINE TRANSPORTER"/>
    <property type="match status" value="1"/>
</dbReference>
<dbReference type="Proteomes" id="UP001528850">
    <property type="component" value="Unassembled WGS sequence"/>
</dbReference>
<evidence type="ECO:0000256" key="5">
    <source>
        <dbReference type="ARBA" id="ARBA00023136"/>
    </source>
</evidence>
<comment type="caution">
    <text evidence="8">The sequence shown here is derived from an EMBL/GenBank/DDBJ whole genome shotgun (WGS) entry which is preliminary data.</text>
</comment>
<evidence type="ECO:0000259" key="7">
    <source>
        <dbReference type="Pfam" id="PF00892"/>
    </source>
</evidence>
<evidence type="ECO:0000313" key="8">
    <source>
        <dbReference type="EMBL" id="MDF4026627.1"/>
    </source>
</evidence>
<evidence type="ECO:0000256" key="3">
    <source>
        <dbReference type="ARBA" id="ARBA00022692"/>
    </source>
</evidence>
<dbReference type="SUPFAM" id="SSF103481">
    <property type="entry name" value="Multidrug resistance efflux transporter EmrE"/>
    <property type="match status" value="2"/>
</dbReference>
<evidence type="ECO:0000256" key="4">
    <source>
        <dbReference type="ARBA" id="ARBA00022989"/>
    </source>
</evidence>
<reference evidence="8 9" key="1">
    <citation type="journal article" date="2024" name="Curr. Microbiol.">
        <title>Luteibacter sahnii sp. nov., A Novel Yellow-Colored Xanthomonadin Pigment Producing Probiotic Bacterium from Healthy Rice Seed Microbiome.</title>
        <authorList>
            <person name="Jaiswal G."/>
            <person name="Rana R."/>
            <person name="Nayak P.K."/>
            <person name="Chouhan R."/>
            <person name="Gandhi S.G."/>
            <person name="Patel H.K."/>
            <person name="Patil P.B."/>
        </authorList>
    </citation>
    <scope>NUCLEOTIDE SEQUENCE [LARGE SCALE GENOMIC DNA]</scope>
    <source>
        <strain evidence="8 9">PPL201</strain>
    </source>
</reference>
<feature type="transmembrane region" description="Helical" evidence="6">
    <location>
        <begin position="96"/>
        <end position="114"/>
    </location>
</feature>
<sequence>MNESRSSQGAVVALALTVIIWASSWIVMKQVLAYAGPFDFSALRYGIGGVLMFGVLLVTRRSLAPPPLAGTMLVGVSQTAAFQGLGQWALTTGGAGHVVLLAYAMPFWAVLLAWPILKETPSRRQGLGLALAAVGLIAVIAPWEGLGSGRSTVFALLGGICWALGTVVSKRMFQRHRCEPLNFTTWQMTFGAAALGVVALCVPQRPVAWTPALIGGLAYAVVFATCVAWTLWLRVVGRLPTAVAALSSLAVPVLGVLMAWAFLGERPTPNEWIGMGFIAAGLAAVSGLRLPRSPR</sequence>
<dbReference type="PANTHER" id="PTHR32322">
    <property type="entry name" value="INNER MEMBRANE TRANSPORTER"/>
    <property type="match status" value="1"/>
</dbReference>
<dbReference type="InterPro" id="IPR000620">
    <property type="entry name" value="EamA_dom"/>
</dbReference>
<name>A0ABT6BEZ8_9GAMM</name>
<comment type="subcellular location">
    <subcellularLocation>
        <location evidence="1">Cell membrane</location>
        <topology evidence="1">Multi-pass membrane protein</topology>
    </subcellularLocation>
</comment>
<dbReference type="EMBL" id="JARJJS010000006">
    <property type="protein sequence ID" value="MDF4026627.1"/>
    <property type="molecule type" value="Genomic_DNA"/>
</dbReference>
<keyword evidence="3 6" id="KW-0812">Transmembrane</keyword>
<evidence type="ECO:0000313" key="9">
    <source>
        <dbReference type="Proteomes" id="UP001528850"/>
    </source>
</evidence>
<organism evidence="8 9">
    <name type="scientific">Luteibacter sahnii</name>
    <dbReference type="NCBI Taxonomy" id="3021977"/>
    <lineage>
        <taxon>Bacteria</taxon>
        <taxon>Pseudomonadati</taxon>
        <taxon>Pseudomonadota</taxon>
        <taxon>Gammaproteobacteria</taxon>
        <taxon>Lysobacterales</taxon>
        <taxon>Rhodanobacteraceae</taxon>
        <taxon>Luteibacter</taxon>
    </lineage>
</organism>
<feature type="transmembrane region" description="Helical" evidence="6">
    <location>
        <begin position="239"/>
        <end position="260"/>
    </location>
</feature>
<gene>
    <name evidence="8" type="ORF">P3W24_16765</name>
</gene>
<protein>
    <submittedName>
        <fullName evidence="8">EamA family transporter</fullName>
    </submittedName>
</protein>
<feature type="transmembrane region" description="Helical" evidence="6">
    <location>
        <begin position="149"/>
        <end position="169"/>
    </location>
</feature>
<dbReference type="InterPro" id="IPR037185">
    <property type="entry name" value="EmrE-like"/>
</dbReference>
<keyword evidence="4 6" id="KW-1133">Transmembrane helix</keyword>
<evidence type="ECO:0000256" key="6">
    <source>
        <dbReference type="SAM" id="Phobius"/>
    </source>
</evidence>
<dbReference type="InterPro" id="IPR050638">
    <property type="entry name" value="AA-Vitamin_Transporters"/>
</dbReference>
<keyword evidence="2" id="KW-1003">Cell membrane</keyword>
<proteinExistence type="predicted"/>
<dbReference type="Pfam" id="PF00892">
    <property type="entry name" value="EamA"/>
    <property type="match status" value="2"/>
</dbReference>
<feature type="domain" description="EamA" evidence="7">
    <location>
        <begin position="11"/>
        <end position="139"/>
    </location>
</feature>